<comment type="caution">
    <text evidence="2">The sequence shown here is derived from an EMBL/GenBank/DDBJ whole genome shotgun (WGS) entry which is preliminary data.</text>
</comment>
<gene>
    <name evidence="2" type="ORF">O181_115618</name>
</gene>
<organism evidence="2 3">
    <name type="scientific">Austropuccinia psidii MF-1</name>
    <dbReference type="NCBI Taxonomy" id="1389203"/>
    <lineage>
        <taxon>Eukaryota</taxon>
        <taxon>Fungi</taxon>
        <taxon>Dikarya</taxon>
        <taxon>Basidiomycota</taxon>
        <taxon>Pucciniomycotina</taxon>
        <taxon>Pucciniomycetes</taxon>
        <taxon>Pucciniales</taxon>
        <taxon>Sphaerophragmiaceae</taxon>
        <taxon>Austropuccinia</taxon>
    </lineage>
</organism>
<dbReference type="AlphaFoldDB" id="A0A9Q3K6S6"/>
<sequence>MEFMKTIDMLTEDFNITDEYISDILHSLFTKSVKKWYYKMRQDHGKHPSPWWNEWIYKWVNDSCRRRMENCFKEAIFSIKRDRPISWFLKQKDRLTTLHPDMSEKMVHQRILTKGGGDLEHAIRRCIDPVSTEYYINAMEDITTRKKIGINWYKPPIDNKNSGKPISRLNKPQNRASLKCHK</sequence>
<keyword evidence="3" id="KW-1185">Reference proteome</keyword>
<dbReference type="EMBL" id="AVOT02097229">
    <property type="protein sequence ID" value="MBW0575903.1"/>
    <property type="molecule type" value="Genomic_DNA"/>
</dbReference>
<evidence type="ECO:0000313" key="2">
    <source>
        <dbReference type="EMBL" id="MBW0575903.1"/>
    </source>
</evidence>
<accession>A0A9Q3K6S6</accession>
<reference evidence="2" key="1">
    <citation type="submission" date="2021-03" db="EMBL/GenBank/DDBJ databases">
        <title>Draft genome sequence of rust myrtle Austropuccinia psidii MF-1, a brazilian biotype.</title>
        <authorList>
            <person name="Quecine M.C."/>
            <person name="Pachon D.M.R."/>
            <person name="Bonatelli M.L."/>
            <person name="Correr F.H."/>
            <person name="Franceschini L.M."/>
            <person name="Leite T.F."/>
            <person name="Margarido G.R.A."/>
            <person name="Almeida C.A."/>
            <person name="Ferrarezi J.A."/>
            <person name="Labate C.A."/>
        </authorList>
    </citation>
    <scope>NUCLEOTIDE SEQUENCE</scope>
    <source>
        <strain evidence="2">MF-1</strain>
    </source>
</reference>
<proteinExistence type="predicted"/>
<evidence type="ECO:0000256" key="1">
    <source>
        <dbReference type="SAM" id="MobiDB-lite"/>
    </source>
</evidence>
<dbReference type="Proteomes" id="UP000765509">
    <property type="component" value="Unassembled WGS sequence"/>
</dbReference>
<dbReference type="OrthoDB" id="2506710at2759"/>
<feature type="region of interest" description="Disordered" evidence="1">
    <location>
        <begin position="159"/>
        <end position="182"/>
    </location>
</feature>
<protein>
    <submittedName>
        <fullName evidence="2">Uncharacterized protein</fullName>
    </submittedName>
</protein>
<name>A0A9Q3K6S6_9BASI</name>
<evidence type="ECO:0000313" key="3">
    <source>
        <dbReference type="Proteomes" id="UP000765509"/>
    </source>
</evidence>
<feature type="compositionally biased region" description="Polar residues" evidence="1">
    <location>
        <begin position="159"/>
        <end position="176"/>
    </location>
</feature>